<evidence type="ECO:0000256" key="1">
    <source>
        <dbReference type="SAM" id="MobiDB-lite"/>
    </source>
</evidence>
<keyword evidence="4" id="KW-1185">Reference proteome</keyword>
<name>A0ABT9TTH8_PAEHA</name>
<accession>A0ABT9TTH8</accession>
<dbReference type="Pfam" id="PF18964">
    <property type="entry name" value="DUF5704"/>
    <property type="match status" value="1"/>
</dbReference>
<evidence type="ECO:0000313" key="4">
    <source>
        <dbReference type="Proteomes" id="UP001229346"/>
    </source>
</evidence>
<evidence type="ECO:0000259" key="2">
    <source>
        <dbReference type="Pfam" id="PF18964"/>
    </source>
</evidence>
<dbReference type="Proteomes" id="UP001229346">
    <property type="component" value="Unassembled WGS sequence"/>
</dbReference>
<evidence type="ECO:0000313" key="3">
    <source>
        <dbReference type="EMBL" id="MDQ0110645.1"/>
    </source>
</evidence>
<feature type="domain" description="DUF5704" evidence="2">
    <location>
        <begin position="441"/>
        <end position="620"/>
    </location>
</feature>
<gene>
    <name evidence="3" type="ORF">J2T15_000061</name>
</gene>
<organism evidence="3 4">
    <name type="scientific">Paenibacillus harenae</name>
    <dbReference type="NCBI Taxonomy" id="306543"/>
    <lineage>
        <taxon>Bacteria</taxon>
        <taxon>Bacillati</taxon>
        <taxon>Bacillota</taxon>
        <taxon>Bacilli</taxon>
        <taxon>Bacillales</taxon>
        <taxon>Paenibacillaceae</taxon>
        <taxon>Paenibacillus</taxon>
    </lineage>
</organism>
<dbReference type="InterPro" id="IPR043759">
    <property type="entry name" value="DUF5704"/>
</dbReference>
<protein>
    <recommendedName>
        <fullName evidence="2">DUF5704 domain-containing protein</fullName>
    </recommendedName>
</protein>
<sequence length="1200" mass="133807">MTKSAVITLPKVASVTEDDGTYITSTFTYPRSQLIDEFFAAFHEVYQPNQNLYFSAIMESYESSSGTRRSGPHHTLNGIKYAEPWRFEDDLDEYFDIPVSYNPLQPIEEVLYVVEDGVRTQIGTNKKVGEAHLNESYAHSLPESVTYRGRTVPITRSYIAPKLKPSQEKFVQSVKNNDPRVIDRNIMPSIGGSLVVAEYEVSGIPVKAQFIREDDKTSLLEDEELGEFKEYDPVEYDFKPNEFISKVIGGYTQDFQLVRSYIQNEGGEPKFIQEADDPALYLRSITIGQKPTAFVGEYRMVENPVLAIAMTEDGSVLKRTDKGEHPVGTNVTHTFDETITNSGTEYQIIQSYIVNNRRPGIKTYIQNTGDANLLARSINVGAGGNQIVGIYRGDQEPPGPQPPNSCAVIGSPSKGQVMIESVMDPNASGMLRADNRGAEQFNVEQGIPTSENLFANISALNYLYKHAFANMRGEVTYTVTVTKTYNKTWTEPPSDPDGEAVEMTKTEKVTEEVTVTRPYSYWQIDNLEVYAIDRSTVSNYALGGQGGTVTLEPSGYTAPVLQSSHMSAVEDHVTPAECEPIDLGEETVSGGSSEPPTPSLAAEAEAEAESAIGKNKVRNDRVVFNGTTIMNNADAEESAPDPSAIPAPTQIGSNVLYQNGLTISKTLQNRANNPTTGTIYYNLVPGHIKGGSNTDFAIPRMNDVTVHTPTVVYPTVTDDRTHNQKINPALDRAALILDREFTVFVPTSGQHRSIPGYGNRDYQKYITIKQVYFPFDVYDAETEQFYAKNQWISIPVSQQSKKFFLPVWVDEGFYDVSFRSFAENYPSGFTYQQGANTDLAHHVAVNTVPVDVVGRLYDFRITDIADYNWEQVFRTAKDSAEHSPNVYYVGSRGIDGAAIGNRNMQGQPVGGQQQLTLPIRPGSHTAYPYRNWVIKSGYHFKFEVKTKGNMDGLYDAVRIYPSFSFVKKDGTGRIPVDLYYHDYTNNKYFVKIGSTDDRVERQVVLNDRLRNVPQSTLNDTAQFMASVLGVTDFAARAKKPKAIGRLSWLLLPYEMRTLHGPKTIPSSVSATRALGSMQTWYGQYSLPATVYAVAAGTNIAEYGRTNGGIREDAPIFLKDGYLIVNFNIETIRNRNVEQPYLRYYPLEGDAYPFNNQWAMEGFAYRQDDKSGHTFVLKDGDVAFYHPDKSSNDDFGSSVPH</sequence>
<proteinExistence type="predicted"/>
<dbReference type="EMBL" id="JAUSSU010000001">
    <property type="protein sequence ID" value="MDQ0110645.1"/>
    <property type="molecule type" value="Genomic_DNA"/>
</dbReference>
<comment type="caution">
    <text evidence="3">The sequence shown here is derived from an EMBL/GenBank/DDBJ whole genome shotgun (WGS) entry which is preliminary data.</text>
</comment>
<dbReference type="RefSeq" id="WP_307199907.1">
    <property type="nucleotide sequence ID" value="NZ_JAUSSU010000001.1"/>
</dbReference>
<feature type="region of interest" description="Disordered" evidence="1">
    <location>
        <begin position="585"/>
        <end position="604"/>
    </location>
</feature>
<reference evidence="3 4" key="1">
    <citation type="submission" date="2023-07" db="EMBL/GenBank/DDBJ databases">
        <title>Sorghum-associated microbial communities from plants grown in Nebraska, USA.</title>
        <authorList>
            <person name="Schachtman D."/>
        </authorList>
    </citation>
    <scope>NUCLEOTIDE SEQUENCE [LARGE SCALE GENOMIC DNA]</scope>
    <source>
        <strain evidence="3 4">CC482</strain>
    </source>
</reference>